<gene>
    <name evidence="2" type="ORF">SAMN02910262_00793</name>
</gene>
<organism evidence="2 3">
    <name type="scientific">[Clostridium] aminophilum</name>
    <dbReference type="NCBI Taxonomy" id="1526"/>
    <lineage>
        <taxon>Bacteria</taxon>
        <taxon>Bacillati</taxon>
        <taxon>Bacillota</taxon>
        <taxon>Clostridia</taxon>
        <taxon>Lachnospirales</taxon>
        <taxon>Lachnospiraceae</taxon>
    </lineage>
</organism>
<dbReference type="EMBL" id="FOZC01000003">
    <property type="protein sequence ID" value="SFR69951.1"/>
    <property type="molecule type" value="Genomic_DNA"/>
</dbReference>
<sequence>MLNWKKPTADLVPLMKECIQESGMTGSDTCAANIFLLREKYDTRIAVEDGFLYRWYQNDKIPGRSGVTFPLGKGNIADAIRRLAEDRRERNLPMDMILLGEDQIEELRSQNMEGSFTTDEANWDYVYDAEHLAFLPGKENNKKRNRVNRFMRRYPEWSIRYIDHEEQEDLLADLLKVEERWLSAQEDKDPAISIEQSEIHEAVRLWNELPLIGAVIYAEDKPVAMTVASEINNGVYDILFEKSYGSYAQDGGFAMINKCFAEHLLENWNAKWINREEDMGIPGLRRAKMMYQPDLRFKKFEYRSAGIQ</sequence>
<dbReference type="Proteomes" id="UP000214760">
    <property type="component" value="Unassembled WGS sequence"/>
</dbReference>
<evidence type="ECO:0000313" key="3">
    <source>
        <dbReference type="Proteomes" id="UP000214760"/>
    </source>
</evidence>
<dbReference type="InterPro" id="IPR016181">
    <property type="entry name" value="Acyl_CoA_acyltransferase"/>
</dbReference>
<evidence type="ECO:0000259" key="1">
    <source>
        <dbReference type="Pfam" id="PF09924"/>
    </source>
</evidence>
<reference evidence="2 3" key="1">
    <citation type="submission" date="2016-10" db="EMBL/GenBank/DDBJ databases">
        <authorList>
            <person name="de Groot N.N."/>
        </authorList>
    </citation>
    <scope>NUCLEOTIDE SEQUENCE [LARGE SCALE GENOMIC DNA]</scope>
    <source>
        <strain evidence="2 3">F</strain>
    </source>
</reference>
<dbReference type="InterPro" id="IPR016732">
    <property type="entry name" value="UCP018688"/>
</dbReference>
<proteinExistence type="predicted"/>
<protein>
    <recommendedName>
        <fullName evidence="1">Phosphatidylglycerol lysyltransferase C-terminal domain-containing protein</fullName>
    </recommendedName>
</protein>
<feature type="domain" description="Phosphatidylglycerol lysyltransferase C-terminal" evidence="1">
    <location>
        <begin position="25"/>
        <end position="295"/>
    </location>
</feature>
<name>A0A1I6ITH9_9FIRM</name>
<dbReference type="AlphaFoldDB" id="A0A1I6ITH9"/>
<dbReference type="Gene3D" id="3.40.630.30">
    <property type="match status" value="1"/>
</dbReference>
<dbReference type="PANTHER" id="PTHR41373:SF1">
    <property type="entry name" value="PHOSPHATIDYLGLYCEROL LYSYLTRANSFERASE C-TERMINAL DOMAIN-CONTAINING PROTEIN"/>
    <property type="match status" value="1"/>
</dbReference>
<dbReference type="RefSeq" id="WP_031471734.1">
    <property type="nucleotide sequence ID" value="NZ_FOZC01000003.1"/>
</dbReference>
<dbReference type="Pfam" id="PF09924">
    <property type="entry name" value="LPG_synthase_C"/>
    <property type="match status" value="1"/>
</dbReference>
<evidence type="ECO:0000313" key="2">
    <source>
        <dbReference type="EMBL" id="SFR69951.1"/>
    </source>
</evidence>
<dbReference type="PIRSF" id="PIRSF018688">
    <property type="entry name" value="UCP018688"/>
    <property type="match status" value="1"/>
</dbReference>
<dbReference type="SUPFAM" id="SSF55729">
    <property type="entry name" value="Acyl-CoA N-acyltransferases (Nat)"/>
    <property type="match status" value="2"/>
</dbReference>
<dbReference type="InterPro" id="IPR024320">
    <property type="entry name" value="LPG_synthase_C"/>
</dbReference>
<dbReference type="PANTHER" id="PTHR41373">
    <property type="entry name" value="DUF2156 DOMAIN-CONTAINING PROTEIN"/>
    <property type="match status" value="1"/>
</dbReference>
<accession>A0A1I6ITH9</accession>